<sequence>MVGQVPVGIDWDSPETPEQRIDRIFCGRPVQITSDEDWQYNCVAWAAGHKDKFWTHETGYGTYTYWPPGIPRGNSLAHLVAVFEWLGFVACGDETVEPEVDKIALFEQDGEWAHACKQCDDGRWWSKMDFFEDVKHTIDDVVAVYGSNPVFMKRPRA</sequence>
<gene>
    <name evidence="2" type="ORF">OP10G_2395</name>
</gene>
<protein>
    <recommendedName>
        <fullName evidence="1">DUF7689 domain-containing protein</fullName>
    </recommendedName>
</protein>
<dbReference type="AlphaFoldDB" id="A0A068NQB8"/>
<keyword evidence="3" id="KW-1185">Reference proteome</keyword>
<accession>A0A068NQB8</accession>
<dbReference type="Proteomes" id="UP000027982">
    <property type="component" value="Chromosome"/>
</dbReference>
<organism evidence="2 3">
    <name type="scientific">Fimbriimonas ginsengisoli Gsoil 348</name>
    <dbReference type="NCBI Taxonomy" id="661478"/>
    <lineage>
        <taxon>Bacteria</taxon>
        <taxon>Bacillati</taxon>
        <taxon>Armatimonadota</taxon>
        <taxon>Fimbriimonadia</taxon>
        <taxon>Fimbriimonadales</taxon>
        <taxon>Fimbriimonadaceae</taxon>
        <taxon>Fimbriimonas</taxon>
    </lineage>
</organism>
<dbReference type="eggNOG" id="ENOG5033JKK">
    <property type="taxonomic scope" value="Bacteria"/>
</dbReference>
<dbReference type="HOGENOM" id="CLU_145258_0_0_0"/>
<dbReference type="Pfam" id="PF24738">
    <property type="entry name" value="DUF7689"/>
    <property type="match status" value="1"/>
</dbReference>
<proteinExistence type="predicted"/>
<dbReference type="EMBL" id="CP007139">
    <property type="protein sequence ID" value="AIE85763.1"/>
    <property type="molecule type" value="Genomic_DNA"/>
</dbReference>
<evidence type="ECO:0000259" key="1">
    <source>
        <dbReference type="Pfam" id="PF24738"/>
    </source>
</evidence>
<dbReference type="InterPro" id="IPR056106">
    <property type="entry name" value="DUF7689"/>
</dbReference>
<evidence type="ECO:0000313" key="2">
    <source>
        <dbReference type="EMBL" id="AIE85763.1"/>
    </source>
</evidence>
<dbReference type="KEGG" id="fgi:OP10G_2395"/>
<name>A0A068NQB8_FIMGI</name>
<feature type="domain" description="DUF7689" evidence="1">
    <location>
        <begin position="31"/>
        <end position="153"/>
    </location>
</feature>
<reference evidence="2 3" key="1">
    <citation type="journal article" date="2014" name="PLoS ONE">
        <title>The first complete genome sequence of the class fimbriimonadia in the phylum armatimonadetes.</title>
        <authorList>
            <person name="Hu Z.Y."/>
            <person name="Wang Y.Z."/>
            <person name="Im W.T."/>
            <person name="Wang S.Y."/>
            <person name="Zhao G.P."/>
            <person name="Zheng H.J."/>
            <person name="Quan Z.X."/>
        </authorList>
    </citation>
    <scope>NUCLEOTIDE SEQUENCE [LARGE SCALE GENOMIC DNA]</scope>
    <source>
        <strain evidence="2">Gsoil 348</strain>
    </source>
</reference>
<evidence type="ECO:0000313" key="3">
    <source>
        <dbReference type="Proteomes" id="UP000027982"/>
    </source>
</evidence>